<evidence type="ECO:0000256" key="3">
    <source>
        <dbReference type="RuleBase" id="RU000454"/>
    </source>
</evidence>
<dbReference type="InterPro" id="IPR021109">
    <property type="entry name" value="Peptidase_aspartic_dom_sf"/>
</dbReference>
<proteinExistence type="inferred from homology"/>
<sequence length="312" mass="34296">MIGNLGRLSTVRDLHAFLLAKTQCDWVISLYRTPPLHHRQAARITDPYYAYYDGIFGLALEAYLGTPPLINALGQGLIDEPLLTMWLSNEKPSDDSLAGQLTIGGADYEHCSPDFRFNDLLEGGQFYMPLDHISVGKSTIGKHPNWKVISDTGSSHLNGPKTVMDKIAKAIGAEIDGDDYVISCNATMPHITFEIGGWPYTIAPHEYIGAKNDDHCTLLLNGISEKEQQNTWVLGGPFTRAYCQIYDIGKKRVGFSKSLPLVVPESREITTVRPVESEVTPGFTSTSSIACGGPSFSLICLITACFIWFCLC</sequence>
<dbReference type="InterPro" id="IPR001461">
    <property type="entry name" value="Aspartic_peptidase_A1"/>
</dbReference>
<feature type="disulfide bond" evidence="2">
    <location>
        <begin position="184"/>
        <end position="216"/>
    </location>
</feature>
<name>A0AA39HNU2_9BILA</name>
<evidence type="ECO:0000259" key="5">
    <source>
        <dbReference type="PROSITE" id="PS51767"/>
    </source>
</evidence>
<keyword evidence="3" id="KW-0378">Hydrolase</keyword>
<keyword evidence="3" id="KW-0064">Aspartyl protease</keyword>
<dbReference type="PROSITE" id="PS51767">
    <property type="entry name" value="PEPTIDASE_A1"/>
    <property type="match status" value="1"/>
</dbReference>
<dbReference type="InterPro" id="IPR034164">
    <property type="entry name" value="Pepsin-like_dom"/>
</dbReference>
<dbReference type="PANTHER" id="PTHR47966">
    <property type="entry name" value="BETA-SITE APP-CLEAVING ENZYME, ISOFORM A-RELATED"/>
    <property type="match status" value="1"/>
</dbReference>
<keyword evidence="4" id="KW-0812">Transmembrane</keyword>
<keyword evidence="3" id="KW-0645">Protease</keyword>
<dbReference type="GO" id="GO:0006508">
    <property type="term" value="P:proteolysis"/>
    <property type="evidence" value="ECO:0007669"/>
    <property type="project" value="UniProtKB-KW"/>
</dbReference>
<evidence type="ECO:0000256" key="2">
    <source>
        <dbReference type="PIRSR" id="PIRSR601461-2"/>
    </source>
</evidence>
<organism evidence="6 7">
    <name type="scientific">Steinernema hermaphroditum</name>
    <dbReference type="NCBI Taxonomy" id="289476"/>
    <lineage>
        <taxon>Eukaryota</taxon>
        <taxon>Metazoa</taxon>
        <taxon>Ecdysozoa</taxon>
        <taxon>Nematoda</taxon>
        <taxon>Chromadorea</taxon>
        <taxon>Rhabditida</taxon>
        <taxon>Tylenchina</taxon>
        <taxon>Panagrolaimomorpha</taxon>
        <taxon>Strongyloidoidea</taxon>
        <taxon>Steinernematidae</taxon>
        <taxon>Steinernema</taxon>
    </lineage>
</organism>
<dbReference type="GO" id="GO:0005764">
    <property type="term" value="C:lysosome"/>
    <property type="evidence" value="ECO:0007669"/>
    <property type="project" value="TreeGrafter"/>
</dbReference>
<protein>
    <recommendedName>
        <fullName evidence="5">Peptidase A1 domain-containing protein</fullName>
    </recommendedName>
</protein>
<evidence type="ECO:0000313" key="6">
    <source>
        <dbReference type="EMBL" id="KAK0408765.1"/>
    </source>
</evidence>
<evidence type="ECO:0000256" key="4">
    <source>
        <dbReference type="SAM" id="Phobius"/>
    </source>
</evidence>
<keyword evidence="4" id="KW-0472">Membrane</keyword>
<comment type="similarity">
    <text evidence="1 3">Belongs to the peptidase A1 family.</text>
</comment>
<dbReference type="InterPro" id="IPR001969">
    <property type="entry name" value="Aspartic_peptidase_AS"/>
</dbReference>
<dbReference type="Proteomes" id="UP001175271">
    <property type="component" value="Unassembled WGS sequence"/>
</dbReference>
<feature type="transmembrane region" description="Helical" evidence="4">
    <location>
        <begin position="293"/>
        <end position="311"/>
    </location>
</feature>
<dbReference type="Pfam" id="PF00026">
    <property type="entry name" value="Asp"/>
    <property type="match status" value="1"/>
</dbReference>
<keyword evidence="2" id="KW-1015">Disulfide bond</keyword>
<comment type="caution">
    <text evidence="6">The sequence shown here is derived from an EMBL/GenBank/DDBJ whole genome shotgun (WGS) entry which is preliminary data.</text>
</comment>
<dbReference type="Gene3D" id="2.40.70.10">
    <property type="entry name" value="Acid Proteases"/>
    <property type="match status" value="1"/>
</dbReference>
<dbReference type="EMBL" id="JAUCMV010000003">
    <property type="protein sequence ID" value="KAK0408765.1"/>
    <property type="molecule type" value="Genomic_DNA"/>
</dbReference>
<dbReference type="PROSITE" id="PS00141">
    <property type="entry name" value="ASP_PROTEASE"/>
    <property type="match status" value="1"/>
</dbReference>
<reference evidence="6" key="1">
    <citation type="submission" date="2023-06" db="EMBL/GenBank/DDBJ databases">
        <title>Genomic analysis of the entomopathogenic nematode Steinernema hermaphroditum.</title>
        <authorList>
            <person name="Schwarz E.M."/>
            <person name="Heppert J.K."/>
            <person name="Baniya A."/>
            <person name="Schwartz H.T."/>
            <person name="Tan C.-H."/>
            <person name="Antoshechkin I."/>
            <person name="Sternberg P.W."/>
            <person name="Goodrich-Blair H."/>
            <person name="Dillman A.R."/>
        </authorList>
    </citation>
    <scope>NUCLEOTIDE SEQUENCE</scope>
    <source>
        <strain evidence="6">PS9179</strain>
        <tissue evidence="6">Whole animal</tissue>
    </source>
</reference>
<dbReference type="InterPro" id="IPR033121">
    <property type="entry name" value="PEPTIDASE_A1"/>
</dbReference>
<dbReference type="CDD" id="cd05471">
    <property type="entry name" value="pepsin_like"/>
    <property type="match status" value="1"/>
</dbReference>
<dbReference type="PRINTS" id="PR00792">
    <property type="entry name" value="PEPSIN"/>
</dbReference>
<dbReference type="SUPFAM" id="SSF50630">
    <property type="entry name" value="Acid proteases"/>
    <property type="match status" value="1"/>
</dbReference>
<evidence type="ECO:0000313" key="7">
    <source>
        <dbReference type="Proteomes" id="UP001175271"/>
    </source>
</evidence>
<feature type="domain" description="Peptidase A1" evidence="5">
    <location>
        <begin position="1"/>
        <end position="256"/>
    </location>
</feature>
<accession>A0AA39HNU2</accession>
<keyword evidence="4" id="KW-1133">Transmembrane helix</keyword>
<keyword evidence="7" id="KW-1185">Reference proteome</keyword>
<dbReference type="PANTHER" id="PTHR47966:SF45">
    <property type="entry name" value="PEPTIDASE A1 DOMAIN-CONTAINING PROTEIN"/>
    <property type="match status" value="1"/>
</dbReference>
<dbReference type="AlphaFoldDB" id="A0AA39HNU2"/>
<evidence type="ECO:0000256" key="1">
    <source>
        <dbReference type="ARBA" id="ARBA00007447"/>
    </source>
</evidence>
<dbReference type="GO" id="GO:0004190">
    <property type="term" value="F:aspartic-type endopeptidase activity"/>
    <property type="evidence" value="ECO:0007669"/>
    <property type="project" value="UniProtKB-KW"/>
</dbReference>
<gene>
    <name evidence="6" type="ORF">QR680_004142</name>
</gene>